<keyword evidence="4" id="KW-0547">Nucleotide-binding</keyword>
<dbReference type="Pfam" id="PF00179">
    <property type="entry name" value="UQ_con"/>
    <property type="match status" value="1"/>
</dbReference>
<dbReference type="Proteomes" id="UP001187531">
    <property type="component" value="Unassembled WGS sequence"/>
</dbReference>
<dbReference type="InterPro" id="IPR016135">
    <property type="entry name" value="UBQ-conjugating_enzyme/RWD"/>
</dbReference>
<keyword evidence="4" id="KW-0067">ATP-binding</keyword>
<evidence type="ECO:0000256" key="3">
    <source>
        <dbReference type="PROSITE-ProRule" id="PRU10133"/>
    </source>
</evidence>
<sequence>MVLNIEEFRQDKGGDPEKIRDLQKKRFKDPQLVDKVVEFDSEWRKCDDISSQQKQKISVKKTMKKKRRQSLKILEDSDSEFFDVNEISSHVLLYYGDKEDIEPSDPDSVTTSDFIPMKFVFSKLIAEIFKVAQIKSRKKMEASSSASRALQLEYRSLQEEPVEGFRVKMNEENMFEWDVAIFGPPDTLYQGGYFKVVVKFPADYPYSPPHVRFVTKLWHPNVYENGDLCISILHPPVDDPQSGELPCERWNPTQNVRTVLLSVISLLNEPNCSSPANVDASVMYRKWKESKDKEYENIIKKQVEQSIAEAVKDGVKVPTTREEYCIKTKKPETVPECADLDFFDDDYDDDVDEYDDDIDDNDDSGNEV</sequence>
<dbReference type="PROSITE" id="PS50127">
    <property type="entry name" value="UBC_2"/>
    <property type="match status" value="1"/>
</dbReference>
<gene>
    <name evidence="7" type="ORF">QYM36_003694</name>
</gene>
<keyword evidence="1" id="KW-0808">Transferase</keyword>
<reference evidence="7" key="1">
    <citation type="submission" date="2023-07" db="EMBL/GenBank/DDBJ databases">
        <title>Chromosome-level genome assembly of Artemia franciscana.</title>
        <authorList>
            <person name="Jo E."/>
        </authorList>
    </citation>
    <scope>NUCLEOTIDE SEQUENCE</scope>
    <source>
        <tissue evidence="7">Whole body</tissue>
    </source>
</reference>
<accession>A0AA88I4H0</accession>
<dbReference type="EMBL" id="JAVRJZ010000006">
    <property type="protein sequence ID" value="KAK2721489.1"/>
    <property type="molecule type" value="Genomic_DNA"/>
</dbReference>
<feature type="domain" description="UBC core" evidence="6">
    <location>
        <begin position="145"/>
        <end position="308"/>
    </location>
</feature>
<dbReference type="Gene3D" id="1.10.287.40">
    <property type="entry name" value="Serine-tRNA synthetase, tRNA binding domain"/>
    <property type="match status" value="1"/>
</dbReference>
<dbReference type="FunFam" id="3.10.110.10:FF:000051">
    <property type="entry name" value="ubiquitin-conjugating enzyme E2 R2-like"/>
    <property type="match status" value="1"/>
</dbReference>
<dbReference type="Pfam" id="PF02403">
    <property type="entry name" value="Seryl_tRNA_N"/>
    <property type="match status" value="1"/>
</dbReference>
<comment type="caution">
    <text evidence="7">The sequence shown here is derived from an EMBL/GenBank/DDBJ whole genome shotgun (WGS) entry which is preliminary data.</text>
</comment>
<dbReference type="PANTHER" id="PTHR24067">
    <property type="entry name" value="UBIQUITIN-CONJUGATING ENZYME E2"/>
    <property type="match status" value="1"/>
</dbReference>
<dbReference type="PROSITE" id="PS00183">
    <property type="entry name" value="UBC_1"/>
    <property type="match status" value="1"/>
</dbReference>
<dbReference type="AlphaFoldDB" id="A0AA88I4H0"/>
<dbReference type="Gene3D" id="3.10.110.10">
    <property type="entry name" value="Ubiquitin Conjugating Enzyme"/>
    <property type="match status" value="1"/>
</dbReference>
<name>A0AA88I4H0_ARTSF</name>
<dbReference type="GO" id="GO:0016740">
    <property type="term" value="F:transferase activity"/>
    <property type="evidence" value="ECO:0007669"/>
    <property type="project" value="UniProtKB-KW"/>
</dbReference>
<evidence type="ECO:0000256" key="1">
    <source>
        <dbReference type="ARBA" id="ARBA00022679"/>
    </source>
</evidence>
<keyword evidence="8" id="KW-1185">Reference proteome</keyword>
<dbReference type="CDD" id="cd23803">
    <property type="entry name" value="UBCc_UBE2R"/>
    <property type="match status" value="1"/>
</dbReference>
<evidence type="ECO:0000313" key="8">
    <source>
        <dbReference type="Proteomes" id="UP001187531"/>
    </source>
</evidence>
<evidence type="ECO:0000259" key="6">
    <source>
        <dbReference type="PROSITE" id="PS50127"/>
    </source>
</evidence>
<feature type="region of interest" description="Disordered" evidence="5">
    <location>
        <begin position="345"/>
        <end position="368"/>
    </location>
</feature>
<dbReference type="InterPro" id="IPR042103">
    <property type="entry name" value="SerRS_1_N_sf"/>
</dbReference>
<dbReference type="SMART" id="SM00212">
    <property type="entry name" value="UBCc"/>
    <property type="match status" value="1"/>
</dbReference>
<dbReference type="InterPro" id="IPR023313">
    <property type="entry name" value="UBQ-conjugating_AS"/>
</dbReference>
<dbReference type="InterPro" id="IPR000608">
    <property type="entry name" value="UBC"/>
</dbReference>
<dbReference type="GO" id="GO:0005524">
    <property type="term" value="F:ATP binding"/>
    <property type="evidence" value="ECO:0007669"/>
    <property type="project" value="UniProtKB-UniRule"/>
</dbReference>
<dbReference type="InterPro" id="IPR050113">
    <property type="entry name" value="Ub_conjugating_enzyme"/>
</dbReference>
<comment type="similarity">
    <text evidence="4">Belongs to the ubiquitin-conjugating enzyme family.</text>
</comment>
<keyword evidence="2 4" id="KW-0833">Ubl conjugation pathway</keyword>
<feature type="active site" description="Glycyl thioester intermediate" evidence="3">
    <location>
        <position position="229"/>
    </location>
</feature>
<protein>
    <recommendedName>
        <fullName evidence="6">UBC core domain-containing protein</fullName>
    </recommendedName>
</protein>
<dbReference type="InterPro" id="IPR015866">
    <property type="entry name" value="Ser-tRNA-synth_1_N"/>
</dbReference>
<organism evidence="7 8">
    <name type="scientific">Artemia franciscana</name>
    <name type="common">Brine shrimp</name>
    <name type="synonym">Artemia sanfranciscana</name>
    <dbReference type="NCBI Taxonomy" id="6661"/>
    <lineage>
        <taxon>Eukaryota</taxon>
        <taxon>Metazoa</taxon>
        <taxon>Ecdysozoa</taxon>
        <taxon>Arthropoda</taxon>
        <taxon>Crustacea</taxon>
        <taxon>Branchiopoda</taxon>
        <taxon>Anostraca</taxon>
        <taxon>Artemiidae</taxon>
        <taxon>Artemia</taxon>
    </lineage>
</organism>
<proteinExistence type="inferred from homology"/>
<evidence type="ECO:0000256" key="5">
    <source>
        <dbReference type="SAM" id="MobiDB-lite"/>
    </source>
</evidence>
<evidence type="ECO:0000256" key="4">
    <source>
        <dbReference type="RuleBase" id="RU362109"/>
    </source>
</evidence>
<dbReference type="SUPFAM" id="SSF54495">
    <property type="entry name" value="UBC-like"/>
    <property type="match status" value="1"/>
</dbReference>
<evidence type="ECO:0000256" key="2">
    <source>
        <dbReference type="ARBA" id="ARBA00022786"/>
    </source>
</evidence>
<evidence type="ECO:0000313" key="7">
    <source>
        <dbReference type="EMBL" id="KAK2721489.1"/>
    </source>
</evidence>